<gene>
    <name evidence="3" type="ORF">IGX34_16725</name>
</gene>
<proteinExistence type="predicted"/>
<reference evidence="3 4" key="1">
    <citation type="submission" date="2020-09" db="EMBL/GenBank/DDBJ databases">
        <title>Dyella sp. 7MK23 isolated from forest soil.</title>
        <authorList>
            <person name="Fu J."/>
        </authorList>
    </citation>
    <scope>NUCLEOTIDE SEQUENCE [LARGE SCALE GENOMIC DNA]</scope>
    <source>
        <strain evidence="3 4">7MK23</strain>
    </source>
</reference>
<dbReference type="PANTHER" id="PTHR43784">
    <property type="entry name" value="GDSL-LIKE LIPASE/ACYLHYDROLASE, PUTATIVE (AFU_ORTHOLOGUE AFUA_2G00820)-RELATED"/>
    <property type="match status" value="1"/>
</dbReference>
<dbReference type="PANTHER" id="PTHR43784:SF2">
    <property type="entry name" value="GDSL-LIKE LIPASE_ACYLHYDROLASE, PUTATIVE (AFU_ORTHOLOGUE AFUA_2G00820)-RELATED"/>
    <property type="match status" value="1"/>
</dbReference>
<evidence type="ECO:0000313" key="3">
    <source>
        <dbReference type="EMBL" id="MBE1162030.1"/>
    </source>
</evidence>
<dbReference type="Proteomes" id="UP000651010">
    <property type="component" value="Unassembled WGS sequence"/>
</dbReference>
<accession>A0ABR9GDA6</accession>
<comment type="caution">
    <text evidence="3">The sequence shown here is derived from an EMBL/GenBank/DDBJ whole genome shotgun (WGS) entry which is preliminary data.</text>
</comment>
<dbReference type="GO" id="GO:0016787">
    <property type="term" value="F:hydrolase activity"/>
    <property type="evidence" value="ECO:0007669"/>
    <property type="project" value="UniProtKB-KW"/>
</dbReference>
<feature type="domain" description="SGNH hydrolase-type esterase" evidence="2">
    <location>
        <begin position="202"/>
        <end position="394"/>
    </location>
</feature>
<sequence>MTKHRARLLMMIALSAASGLCAALATRAPLAEQRVGVWAPSVTIGGPSFNAQTLRMTVHASLGGSSLRLHLSNLRSSTPLRIGSVSIAYQANGATAVDGSLHRVTVAHAAHFTLAAGGEVFSDPLPMQVEAGQNLLVSLYLPAQTGASTWHSDAFDTSYLSDAGSGDRTADIDGGRYTRTSTSWYYLSGVDVLAANRHTIVAFGDSITDGYNTPKGAYARWPDDLAHRLADDRHPAAVVDAGLGGNRVLTDAPNIWQGFSAIKRFAHDALAVPGTNTVILLEGINDIGNDAGPNGKALTAQDLIGGYQNLIGQAHAAGIRIIGATMLPDRGAGYDSPSREAIRQACNQWIRSSGAFDGVIDFDQAMRDPAHPDTLLSRYDSGDHLHPNAAGMQAMANAIDLRLLTR</sequence>
<evidence type="ECO:0000259" key="2">
    <source>
        <dbReference type="Pfam" id="PF13472"/>
    </source>
</evidence>
<name>A0ABR9GDA6_9GAMM</name>
<dbReference type="InterPro" id="IPR036514">
    <property type="entry name" value="SGNH_hydro_sf"/>
</dbReference>
<keyword evidence="3" id="KW-0378">Hydrolase</keyword>
<evidence type="ECO:0000313" key="4">
    <source>
        <dbReference type="Proteomes" id="UP000651010"/>
    </source>
</evidence>
<dbReference type="SUPFAM" id="SSF52266">
    <property type="entry name" value="SGNH hydrolase"/>
    <property type="match status" value="1"/>
</dbReference>
<feature type="chain" id="PRO_5045326070" evidence="1">
    <location>
        <begin position="23"/>
        <end position="406"/>
    </location>
</feature>
<dbReference type="InterPro" id="IPR013830">
    <property type="entry name" value="SGNH_hydro"/>
</dbReference>
<organism evidence="3 4">
    <name type="scientific">Dyella acidiphila</name>
    <dbReference type="NCBI Taxonomy" id="2775866"/>
    <lineage>
        <taxon>Bacteria</taxon>
        <taxon>Pseudomonadati</taxon>
        <taxon>Pseudomonadota</taxon>
        <taxon>Gammaproteobacteria</taxon>
        <taxon>Lysobacterales</taxon>
        <taxon>Rhodanobacteraceae</taxon>
        <taxon>Dyella</taxon>
    </lineage>
</organism>
<dbReference type="Pfam" id="PF13472">
    <property type="entry name" value="Lipase_GDSL_2"/>
    <property type="match status" value="1"/>
</dbReference>
<protein>
    <submittedName>
        <fullName evidence="3">SGNH/GDSL hydrolase family protein</fullName>
    </submittedName>
</protein>
<evidence type="ECO:0000256" key="1">
    <source>
        <dbReference type="SAM" id="SignalP"/>
    </source>
</evidence>
<feature type="signal peptide" evidence="1">
    <location>
        <begin position="1"/>
        <end position="22"/>
    </location>
</feature>
<keyword evidence="4" id="KW-1185">Reference proteome</keyword>
<dbReference type="CDD" id="cd01830">
    <property type="entry name" value="XynE_like"/>
    <property type="match status" value="1"/>
</dbReference>
<keyword evidence="1" id="KW-0732">Signal</keyword>
<dbReference type="InterPro" id="IPR053140">
    <property type="entry name" value="GDSL_Rv0518-like"/>
</dbReference>
<dbReference type="EMBL" id="JACZZA010000011">
    <property type="protein sequence ID" value="MBE1162030.1"/>
    <property type="molecule type" value="Genomic_DNA"/>
</dbReference>
<dbReference type="Gene3D" id="3.40.50.1110">
    <property type="entry name" value="SGNH hydrolase"/>
    <property type="match status" value="1"/>
</dbReference>